<evidence type="ECO:0000256" key="3">
    <source>
        <dbReference type="ARBA" id="ARBA00022691"/>
    </source>
</evidence>
<keyword evidence="1 4" id="KW-0489">Methyltransferase</keyword>
<evidence type="ECO:0000256" key="4">
    <source>
        <dbReference type="HAMAP-Rule" id="MF_03188"/>
    </source>
</evidence>
<dbReference type="PANTHER" id="PTHR12843">
    <property type="entry name" value="PROTEIN-LYSINE N-METHYLTRANSFERASE METTL10"/>
    <property type="match status" value="1"/>
</dbReference>
<gene>
    <name evidence="4" type="primary">EFM4</name>
    <name evidence="5" type="ORF">L203_104426</name>
</gene>
<comment type="function">
    <text evidence="4">S-adenosyl-L-methionine-dependent protein-lysine N-methyltransferase that mono- and dimethylates elongation factor 1-alpha at 'Lys-316'. May play a role in intracellular transport.</text>
</comment>
<dbReference type="EMBL" id="CP143788">
    <property type="protein sequence ID" value="WVN89208.1"/>
    <property type="molecule type" value="Genomic_DNA"/>
</dbReference>
<dbReference type="Gene3D" id="3.40.50.150">
    <property type="entry name" value="Vaccinia Virus protein VP39"/>
    <property type="match status" value="1"/>
</dbReference>
<dbReference type="InterPro" id="IPR026635">
    <property type="entry name" value="Efm4/METTL10"/>
</dbReference>
<dbReference type="FunFam" id="3.40.50.150:FF:000624">
    <property type="entry name" value="Protein-lysine N-methyltransferase EFM4"/>
    <property type="match status" value="1"/>
</dbReference>
<sequence>MLVEELPPSKLGTKEYWDSIYDREVRVFDDIGDEGEIWFGEDSVHKMRQWAHENLPQSSSEDPLRIIECGSGNGTLLLSFLISPEPPAQQYRLTGIDYSEGAKVLAEGVEKQKRETLDDELEDEQVANHCTVEWRVGDLLRQNFDGETWNLVLDKGTYDALCLSDKPVQEDKTQRLPSEVYPERITKLISPGGFFLITSCNFTEEEIKERFNQPQFGLSFHIPHPTYSFGGKTGSIVCTVAFEKALQAS</sequence>
<evidence type="ECO:0000256" key="1">
    <source>
        <dbReference type="ARBA" id="ARBA00022603"/>
    </source>
</evidence>
<dbReference type="GO" id="GO:0016279">
    <property type="term" value="F:protein-lysine N-methyltransferase activity"/>
    <property type="evidence" value="ECO:0007669"/>
    <property type="project" value="UniProtKB-UniRule"/>
</dbReference>
<comment type="subcellular location">
    <subcellularLocation>
        <location evidence="4">Cytoplasm</location>
    </subcellularLocation>
</comment>
<keyword evidence="3 4" id="KW-0949">S-adenosyl-L-methionine</keyword>
<keyword evidence="6" id="KW-1185">Reference proteome</keyword>
<dbReference type="GO" id="GO:0016192">
    <property type="term" value="P:vesicle-mediated transport"/>
    <property type="evidence" value="ECO:0007669"/>
    <property type="project" value="UniProtKB-UniRule"/>
</dbReference>
<accession>A0AAJ8JVG5</accession>
<reference evidence="5" key="2">
    <citation type="journal article" date="2022" name="Elife">
        <title>Obligate sexual reproduction of a homothallic fungus closely related to the Cryptococcus pathogenic species complex.</title>
        <authorList>
            <person name="Passer A.R."/>
            <person name="Clancey S.A."/>
            <person name="Shea T."/>
            <person name="David-Palma M."/>
            <person name="Averette A.F."/>
            <person name="Boekhout T."/>
            <person name="Porcel B.M."/>
            <person name="Nowrousian M."/>
            <person name="Cuomo C.A."/>
            <person name="Sun S."/>
            <person name="Heitman J."/>
            <person name="Coelho M.A."/>
        </authorList>
    </citation>
    <scope>NUCLEOTIDE SEQUENCE</scope>
    <source>
        <strain evidence="5">CBS 7841</strain>
    </source>
</reference>
<comment type="similarity">
    <text evidence="4">Belongs to the class I-like SAM-binding methyltransferase superfamily. EFM4 family.</text>
</comment>
<dbReference type="AlphaFoldDB" id="A0AAJ8JVG5"/>
<dbReference type="GO" id="GO:0032259">
    <property type="term" value="P:methylation"/>
    <property type="evidence" value="ECO:0007669"/>
    <property type="project" value="UniProtKB-KW"/>
</dbReference>
<reference evidence="5" key="3">
    <citation type="submission" date="2024-01" db="EMBL/GenBank/DDBJ databases">
        <authorList>
            <person name="Coelho M.A."/>
            <person name="David-Palma M."/>
            <person name="Shea T."/>
            <person name="Sun S."/>
            <person name="Cuomo C.A."/>
            <person name="Heitman J."/>
        </authorList>
    </citation>
    <scope>NUCLEOTIDE SEQUENCE</scope>
    <source>
        <strain evidence="5">CBS 7841</strain>
    </source>
</reference>
<dbReference type="InterPro" id="IPR029063">
    <property type="entry name" value="SAM-dependent_MTases_sf"/>
</dbReference>
<keyword evidence="2 4" id="KW-0808">Transferase</keyword>
<keyword evidence="4" id="KW-0963">Cytoplasm</keyword>
<proteinExistence type="inferred from homology"/>
<dbReference type="GO" id="GO:0005737">
    <property type="term" value="C:cytoplasm"/>
    <property type="evidence" value="ECO:0007669"/>
    <property type="project" value="UniProtKB-SubCell"/>
</dbReference>
<organism evidence="5 6">
    <name type="scientific">Cryptococcus depauperatus CBS 7841</name>
    <dbReference type="NCBI Taxonomy" id="1295531"/>
    <lineage>
        <taxon>Eukaryota</taxon>
        <taxon>Fungi</taxon>
        <taxon>Dikarya</taxon>
        <taxon>Basidiomycota</taxon>
        <taxon>Agaricomycotina</taxon>
        <taxon>Tremellomycetes</taxon>
        <taxon>Tremellales</taxon>
        <taxon>Cryptococcaceae</taxon>
        <taxon>Cryptococcus</taxon>
    </lineage>
</organism>
<dbReference type="PANTHER" id="PTHR12843:SF5">
    <property type="entry name" value="EEF1A LYSINE METHYLTRANSFERASE 2"/>
    <property type="match status" value="1"/>
</dbReference>
<evidence type="ECO:0000313" key="5">
    <source>
        <dbReference type="EMBL" id="WVN89208.1"/>
    </source>
</evidence>
<keyword evidence="4" id="KW-0813">Transport</keyword>
<protein>
    <recommendedName>
        <fullName evidence="4">Protein-lysine N-methyltransferase EFM4</fullName>
        <ecNumber evidence="4">2.1.1.-</ecNumber>
    </recommendedName>
    <alternativeName>
        <fullName evidence="4">Elongation factor methyltransferase 4</fullName>
    </alternativeName>
</protein>
<dbReference type="EC" id="2.1.1.-" evidence="4"/>
<dbReference type="SUPFAM" id="SSF53335">
    <property type="entry name" value="S-adenosyl-L-methionine-dependent methyltransferases"/>
    <property type="match status" value="1"/>
</dbReference>
<reference evidence="5" key="1">
    <citation type="submission" date="2016-06" db="EMBL/GenBank/DDBJ databases">
        <authorList>
            <person name="Cuomo C."/>
            <person name="Litvintseva A."/>
            <person name="Heitman J."/>
            <person name="Chen Y."/>
            <person name="Sun S."/>
            <person name="Springer D."/>
            <person name="Dromer F."/>
            <person name="Young S."/>
            <person name="Zeng Q."/>
            <person name="Chapman S."/>
            <person name="Gujja S."/>
            <person name="Saif S."/>
            <person name="Birren B."/>
        </authorList>
    </citation>
    <scope>NUCLEOTIDE SEQUENCE</scope>
    <source>
        <strain evidence="5">CBS 7841</strain>
    </source>
</reference>
<dbReference type="Proteomes" id="UP000094043">
    <property type="component" value="Chromosome 5"/>
</dbReference>
<evidence type="ECO:0000313" key="6">
    <source>
        <dbReference type="Proteomes" id="UP000094043"/>
    </source>
</evidence>
<name>A0AAJ8JVG5_9TREE</name>
<evidence type="ECO:0000256" key="2">
    <source>
        <dbReference type="ARBA" id="ARBA00022679"/>
    </source>
</evidence>
<dbReference type="HAMAP" id="MF_03188">
    <property type="entry name" value="Methyltr_EFM4"/>
    <property type="match status" value="1"/>
</dbReference>